<keyword evidence="2" id="KW-0614">Plasmid</keyword>
<dbReference type="EMBL" id="LT991977">
    <property type="protein sequence ID" value="SPK77008.1"/>
    <property type="molecule type" value="Genomic_DNA"/>
</dbReference>
<evidence type="ECO:0000259" key="1">
    <source>
        <dbReference type="Pfam" id="PF05899"/>
    </source>
</evidence>
<accession>A0A375IS81</accession>
<evidence type="ECO:0000313" key="3">
    <source>
        <dbReference type="Proteomes" id="UP000255505"/>
    </source>
</evidence>
<dbReference type="Gene3D" id="2.60.120.10">
    <property type="entry name" value="Jelly Rolls"/>
    <property type="match status" value="1"/>
</dbReference>
<organism evidence="2 3">
    <name type="scientific">Cupriavidus taiwanensis</name>
    <dbReference type="NCBI Taxonomy" id="164546"/>
    <lineage>
        <taxon>Bacteria</taxon>
        <taxon>Pseudomonadati</taxon>
        <taxon>Pseudomonadota</taxon>
        <taxon>Betaproteobacteria</taxon>
        <taxon>Burkholderiales</taxon>
        <taxon>Burkholderiaceae</taxon>
        <taxon>Cupriavidus</taxon>
    </lineage>
</organism>
<dbReference type="Pfam" id="PF05899">
    <property type="entry name" value="Cupin_3"/>
    <property type="match status" value="1"/>
</dbReference>
<feature type="domain" description="(S)-ureidoglycine aminohydrolase cupin" evidence="1">
    <location>
        <begin position="2"/>
        <end position="46"/>
    </location>
</feature>
<dbReference type="SUPFAM" id="SSF51182">
    <property type="entry name" value="RmlC-like cupins"/>
    <property type="match status" value="1"/>
</dbReference>
<dbReference type="InterPro" id="IPR008579">
    <property type="entry name" value="UGlyAH_Cupin_dom"/>
</dbReference>
<sequence length="52" mass="5885">MYLLAGSVTFEDETGRRGTFSQGDMFLVKQHAQCSQESREHAAKVYAMFRPA</sequence>
<gene>
    <name evidence="2" type="ORF">CT19425_MP80637</name>
</gene>
<dbReference type="InterPro" id="IPR011051">
    <property type="entry name" value="RmlC_Cupin_sf"/>
</dbReference>
<dbReference type="RefSeq" id="WP_115666388.1">
    <property type="nucleotide sequence ID" value="NZ_LT991977.1"/>
</dbReference>
<protein>
    <recommendedName>
        <fullName evidence="1">(S)-ureidoglycine aminohydrolase cupin domain-containing protein</fullName>
    </recommendedName>
</protein>
<proteinExistence type="predicted"/>
<geneLocation type="plasmid" evidence="2">
    <name>II</name>
</geneLocation>
<reference evidence="2 3" key="1">
    <citation type="submission" date="2018-01" db="EMBL/GenBank/DDBJ databases">
        <authorList>
            <person name="Gaut B.S."/>
            <person name="Morton B.R."/>
            <person name="Clegg M.T."/>
            <person name="Duvall M.R."/>
        </authorList>
    </citation>
    <scope>NUCLEOTIDE SEQUENCE [LARGE SCALE GENOMIC DNA]</scope>
    <source>
        <strain evidence="2">Cupriavidus taiwanensis LMG 19425</strain>
        <plasmid evidence="3">Plasmid ii</plasmid>
    </source>
</reference>
<dbReference type="AlphaFoldDB" id="A0A375IS81"/>
<name>A0A375IS81_9BURK</name>
<evidence type="ECO:0000313" key="2">
    <source>
        <dbReference type="EMBL" id="SPK77008.1"/>
    </source>
</evidence>
<dbReference type="Proteomes" id="UP000255505">
    <property type="component" value="Plasmid II"/>
</dbReference>
<dbReference type="InterPro" id="IPR014710">
    <property type="entry name" value="RmlC-like_jellyroll"/>
</dbReference>